<dbReference type="Pfam" id="PF00089">
    <property type="entry name" value="Trypsin"/>
    <property type="match status" value="1"/>
</dbReference>
<dbReference type="InterPro" id="IPR001254">
    <property type="entry name" value="Trypsin_dom"/>
</dbReference>
<evidence type="ECO:0000256" key="8">
    <source>
        <dbReference type="SAM" id="SignalP"/>
    </source>
</evidence>
<dbReference type="MEROPS" id="S01.316"/>
<evidence type="ECO:0000256" key="1">
    <source>
        <dbReference type="ARBA" id="ARBA00004606"/>
    </source>
</evidence>
<comment type="subcellular location">
    <subcellularLocation>
        <location evidence="1">Membrane</location>
        <topology evidence="1">Single-pass type II membrane protein</topology>
    </subcellularLocation>
</comment>
<dbReference type="GO" id="GO:0016020">
    <property type="term" value="C:membrane"/>
    <property type="evidence" value="ECO:0007669"/>
    <property type="project" value="UniProtKB-SubCell"/>
</dbReference>
<evidence type="ECO:0000256" key="3">
    <source>
        <dbReference type="ARBA" id="ARBA00022801"/>
    </source>
</evidence>
<dbReference type="InterPro" id="IPR033116">
    <property type="entry name" value="TRYPSIN_SER"/>
</dbReference>
<dbReference type="CDD" id="cd00190">
    <property type="entry name" value="Tryp_SPc"/>
    <property type="match status" value="1"/>
</dbReference>
<evidence type="ECO:0000313" key="10">
    <source>
        <dbReference type="EMBL" id="BAA22400.1"/>
    </source>
</evidence>
<dbReference type="FunFam" id="2.40.10.10:FF:000006">
    <property type="entry name" value="Serine proteinase stubble"/>
    <property type="match status" value="1"/>
</dbReference>
<evidence type="ECO:0000256" key="4">
    <source>
        <dbReference type="ARBA" id="ARBA00022825"/>
    </source>
</evidence>
<reference evidence="10" key="1">
    <citation type="journal article" date="1997" name="J. Biol. Chem.">
        <title>A novel protease in the pupal yellow body of Sarcophaga peregrina (flesh fly). Its purification and cDNA cloning.</title>
        <authorList>
            <person name="Nakajima Y."/>
            <person name="Tsuji Y."/>
            <person name="Homma K."/>
            <person name="Natori S."/>
        </authorList>
    </citation>
    <scope>NUCLEOTIDE SEQUENCE</scope>
</reference>
<dbReference type="PROSITE" id="PS00134">
    <property type="entry name" value="TRYPSIN_HIS"/>
    <property type="match status" value="1"/>
</dbReference>
<dbReference type="GO" id="GO:0006508">
    <property type="term" value="P:proteolysis"/>
    <property type="evidence" value="ECO:0007669"/>
    <property type="project" value="UniProtKB-KW"/>
</dbReference>
<keyword evidence="6" id="KW-1015">Disulfide bond</keyword>
<organism evidence="10">
    <name type="scientific">Sarcophaga peregrina</name>
    <name type="common">Flesh fly</name>
    <name type="synonym">Boettcherisca peregrina</name>
    <dbReference type="NCBI Taxonomy" id="7386"/>
    <lineage>
        <taxon>Eukaryota</taxon>
        <taxon>Metazoa</taxon>
        <taxon>Ecdysozoa</taxon>
        <taxon>Arthropoda</taxon>
        <taxon>Hexapoda</taxon>
        <taxon>Insecta</taxon>
        <taxon>Pterygota</taxon>
        <taxon>Neoptera</taxon>
        <taxon>Endopterygota</taxon>
        <taxon>Diptera</taxon>
        <taxon>Brachycera</taxon>
        <taxon>Muscomorpha</taxon>
        <taxon>Oestroidea</taxon>
        <taxon>Sarcophagidae</taxon>
        <taxon>Sarcophaga</taxon>
        <taxon>Boettcherisca</taxon>
    </lineage>
</organism>
<sequence length="325" mass="36236">MKLFILTFGCLWALTQPAYVYEKPRDVVLLNQNTVAENFGQFISNYGADADEEVIAYNEQTALAKSEPRRKECSSKCFCGTPNVNRIVGGTQVRQNKYPWTAQLVKGRHYPRLFCGGSLINDRYVLTASHCVHNNRDQITVRLLQLDRSSRDPGITRQVSKVIMHPQYDPVHITNDVALLRLDTPVPFNDKIRPVCLPNKNHNFDNKDAIVAGWGLIKEGGVTSNYLQEVTVPIITNQQCRNTRYKNKIFDVMLCAGLVKQGGKDACQGDSGGPLIVNEGRYKLAGVVSFGFGCAQANAPGVYARVSKFLDWIHNNSRDGCYCSG</sequence>
<dbReference type="EMBL" id="AB002407">
    <property type="protein sequence ID" value="BAA22400.1"/>
    <property type="molecule type" value="mRNA"/>
</dbReference>
<evidence type="ECO:0000256" key="2">
    <source>
        <dbReference type="ARBA" id="ARBA00022670"/>
    </source>
</evidence>
<evidence type="ECO:0000256" key="6">
    <source>
        <dbReference type="ARBA" id="ARBA00023157"/>
    </source>
</evidence>
<dbReference type="PANTHER" id="PTHR24252:SF7">
    <property type="entry name" value="HYALIN"/>
    <property type="match status" value="1"/>
</dbReference>
<dbReference type="SUPFAM" id="SSF50494">
    <property type="entry name" value="Trypsin-like serine proteases"/>
    <property type="match status" value="1"/>
</dbReference>
<dbReference type="PROSITE" id="PS00135">
    <property type="entry name" value="TRYPSIN_SER"/>
    <property type="match status" value="1"/>
</dbReference>
<feature type="signal peptide" evidence="8">
    <location>
        <begin position="1"/>
        <end position="17"/>
    </location>
</feature>
<dbReference type="PROSITE" id="PS50240">
    <property type="entry name" value="TRYPSIN_DOM"/>
    <property type="match status" value="1"/>
</dbReference>
<dbReference type="PANTHER" id="PTHR24252">
    <property type="entry name" value="ACROSIN-RELATED"/>
    <property type="match status" value="1"/>
</dbReference>
<keyword evidence="8" id="KW-0732">Signal</keyword>
<evidence type="ECO:0000259" key="9">
    <source>
        <dbReference type="PROSITE" id="PS50240"/>
    </source>
</evidence>
<proteinExistence type="evidence at transcript level"/>
<dbReference type="InterPro" id="IPR001314">
    <property type="entry name" value="Peptidase_S1A"/>
</dbReference>
<keyword evidence="3 7" id="KW-0378">Hydrolase</keyword>
<dbReference type="InterPro" id="IPR018114">
    <property type="entry name" value="TRYPSIN_HIS"/>
</dbReference>
<dbReference type="AlphaFoldDB" id="O15944"/>
<dbReference type="PRINTS" id="PR00722">
    <property type="entry name" value="CHYMOTRYPSIN"/>
</dbReference>
<protein>
    <submittedName>
        <fullName evidence="10">26kDa protease</fullName>
    </submittedName>
</protein>
<evidence type="ECO:0000256" key="7">
    <source>
        <dbReference type="RuleBase" id="RU363034"/>
    </source>
</evidence>
<keyword evidence="5" id="KW-0735">Signal-anchor</keyword>
<keyword evidence="2 7" id="KW-0645">Protease</keyword>
<feature type="domain" description="Peptidase S1" evidence="9">
    <location>
        <begin position="87"/>
        <end position="318"/>
    </location>
</feature>
<feature type="chain" id="PRO_5004157283" evidence="8">
    <location>
        <begin position="18"/>
        <end position="325"/>
    </location>
</feature>
<dbReference type="SMART" id="SM00020">
    <property type="entry name" value="Tryp_SPc"/>
    <property type="match status" value="1"/>
</dbReference>
<name>O15944_SARPE</name>
<dbReference type="InterPro" id="IPR009003">
    <property type="entry name" value="Peptidase_S1_PA"/>
</dbReference>
<dbReference type="GO" id="GO:0004252">
    <property type="term" value="F:serine-type endopeptidase activity"/>
    <property type="evidence" value="ECO:0007669"/>
    <property type="project" value="InterPro"/>
</dbReference>
<keyword evidence="4 7" id="KW-0720">Serine protease</keyword>
<keyword evidence="5" id="KW-0812">Transmembrane</keyword>
<accession>O15944</accession>
<dbReference type="InterPro" id="IPR043504">
    <property type="entry name" value="Peptidase_S1_PA_chymotrypsin"/>
</dbReference>
<dbReference type="Gene3D" id="2.40.10.10">
    <property type="entry name" value="Trypsin-like serine proteases"/>
    <property type="match status" value="1"/>
</dbReference>
<evidence type="ECO:0000256" key="5">
    <source>
        <dbReference type="ARBA" id="ARBA00022968"/>
    </source>
</evidence>